<feature type="compositionally biased region" description="Basic and acidic residues" evidence="1">
    <location>
        <begin position="848"/>
        <end position="864"/>
    </location>
</feature>
<dbReference type="RefSeq" id="WP_067773728.1">
    <property type="nucleotide sequence ID" value="NZ_LIGX01000014.1"/>
</dbReference>
<dbReference type="STRING" id="1679444.PYTT_0387"/>
<feature type="chain" id="PRO_5014266519" evidence="2">
    <location>
        <begin position="25"/>
        <end position="894"/>
    </location>
</feature>
<accession>A0A1C7PDB2</accession>
<evidence type="ECO:0000256" key="2">
    <source>
        <dbReference type="SAM" id="SignalP"/>
    </source>
</evidence>
<proteinExistence type="predicted"/>
<keyword evidence="2" id="KW-0732">Signal</keyword>
<gene>
    <name evidence="3" type="ORF">PYTT_0387</name>
</gene>
<feature type="region of interest" description="Disordered" evidence="1">
    <location>
        <begin position="845"/>
        <end position="894"/>
    </location>
</feature>
<dbReference type="AlphaFoldDB" id="A0A1C7PDB2"/>
<evidence type="ECO:0000256" key="1">
    <source>
        <dbReference type="SAM" id="MobiDB-lite"/>
    </source>
</evidence>
<reference evidence="4" key="1">
    <citation type="submission" date="2016-09" db="EMBL/GenBank/DDBJ databases">
        <authorList>
            <person name="Koehorst J."/>
        </authorList>
    </citation>
    <scope>NUCLEOTIDE SEQUENCE [LARGE SCALE GENOMIC DNA]</scope>
</reference>
<sequence>MKPALRPLTATLLTSLAAALPLQAQSPPPAHPDTWPPHFVSLTPDLLYEVEPSDYLADPATLDGAQLFYAPVQGDDPVATLQGAAVLLVRPYNIVERQEAPLREWECVWGTLDHLYHNAVPQFWRRPSTAFYSCTHPTLPPEKAGDRPKVQIDFTQWWSSMPVWVQRTCTGFTGEKTLTLSPEQKIRETHAHIKTLLESHPDDTTLKNLAAQRTNLLIYSYLLDKWAPDAYPAQRSPIMKEMKAGATRDFRNLTENDLWNAMLNHYLAGCGPEPGTLSDTVRSTWVSQEWAAHANLERTAPLLFWWLADWSLFQQRQEQFTQLTGQIAWEQEFAKTLNETAGQYDGLLYLKDAERIVKDFPKTYIVPQEIRNMKVPLSIDTPGATGTVEFSSTAFYRAILKDAGVITDPPRPEPPTPPEVHLVPFVAKVHQKGTEETDQTTALAKAVILSDGLATRQDGDFVILAIACDWKDKSSASDGITVTKTYQSNSTLEQDLQQRVDRAEYSRIARSNYTFRTDPQTQEASYAWQGPDSGVRLEAAALQSPAAFRAGASGLKYRLLVAVREDIDGQWTLMAEPEPMNPITSDEGTYYAYTRENLAQTVRQTGCRSLTKSITFASPEKPGRYFLYEVDVQQDYSLTPCIRYGNMKHLWVLRKGAYRKYIDHTDMTEIYTIFGDSTWPKSGVIADMATPYNNAVLVWRDALDVLTTQVVGTTVRHRMKLTGYHIDNGNVNARDIMACLTFGQWFFTSFKPDAKVVDEKDKNMIKWIGNYIEWGQPNRIYLSKLIADMSANHDADVICAEAAYCLASLPRICGYSNIITCRAHRPDPKSNINDHEYNMLGNRIYDATPHRRDDPNKPELKQRTYDSPTANHSGRETEPDPPTNRSTTLKFLIH</sequence>
<organism evidence="3 4">
    <name type="scientific">Akkermansia glycaniphila</name>
    <dbReference type="NCBI Taxonomy" id="1679444"/>
    <lineage>
        <taxon>Bacteria</taxon>
        <taxon>Pseudomonadati</taxon>
        <taxon>Verrucomicrobiota</taxon>
        <taxon>Verrucomicrobiia</taxon>
        <taxon>Verrucomicrobiales</taxon>
        <taxon>Akkermansiaceae</taxon>
        <taxon>Akkermansia</taxon>
    </lineage>
</organism>
<dbReference type="Proteomes" id="UP000176204">
    <property type="component" value="Chromosome I"/>
</dbReference>
<name>A0A1C7PDB2_9BACT</name>
<evidence type="ECO:0000313" key="4">
    <source>
        <dbReference type="Proteomes" id="UP000176204"/>
    </source>
</evidence>
<feature type="compositionally biased region" description="Polar residues" evidence="1">
    <location>
        <begin position="883"/>
        <end position="894"/>
    </location>
</feature>
<keyword evidence="4" id="KW-1185">Reference proteome</keyword>
<feature type="signal peptide" evidence="2">
    <location>
        <begin position="1"/>
        <end position="24"/>
    </location>
</feature>
<protein>
    <submittedName>
        <fullName evidence="3">Uncharacterized protein</fullName>
    </submittedName>
</protein>
<dbReference type="KEGG" id="agl:PYTT_0387"/>
<dbReference type="EMBL" id="LT629973">
    <property type="protein sequence ID" value="SEH74339.1"/>
    <property type="molecule type" value="Genomic_DNA"/>
</dbReference>
<evidence type="ECO:0000313" key="3">
    <source>
        <dbReference type="EMBL" id="SEH74339.1"/>
    </source>
</evidence>